<dbReference type="Proteomes" id="UP001152300">
    <property type="component" value="Unassembled WGS sequence"/>
</dbReference>
<dbReference type="Gene3D" id="3.30.1330.30">
    <property type="match status" value="1"/>
</dbReference>
<feature type="region of interest" description="Disordered" evidence="4">
    <location>
        <begin position="1"/>
        <end position="35"/>
    </location>
</feature>
<dbReference type="InterPro" id="IPR004038">
    <property type="entry name" value="Ribosomal_eL8/eL30/eS12/Gad45"/>
</dbReference>
<comment type="function">
    <text evidence="3">Common component of the spliceosome and rRNA processing machinery.</text>
</comment>
<evidence type="ECO:0000256" key="4">
    <source>
        <dbReference type="SAM" id="MobiDB-lite"/>
    </source>
</evidence>
<evidence type="ECO:0000256" key="2">
    <source>
        <dbReference type="ARBA" id="ARBA00022884"/>
    </source>
</evidence>
<dbReference type="EMBL" id="JAPEIS010000010">
    <property type="protein sequence ID" value="KAJ8062646.1"/>
    <property type="molecule type" value="Genomic_DNA"/>
</dbReference>
<evidence type="ECO:0000313" key="6">
    <source>
        <dbReference type="EMBL" id="KAJ8062646.1"/>
    </source>
</evidence>
<dbReference type="PROSITE" id="PS01082">
    <property type="entry name" value="RIBOSOMAL_L7AE"/>
    <property type="match status" value="1"/>
</dbReference>
<proteinExistence type="inferred from homology"/>
<evidence type="ECO:0000256" key="1">
    <source>
        <dbReference type="ARBA" id="ARBA00007337"/>
    </source>
</evidence>
<dbReference type="GO" id="GO:0003723">
    <property type="term" value="F:RNA binding"/>
    <property type="evidence" value="ECO:0007669"/>
    <property type="project" value="UniProtKB-UniRule"/>
</dbReference>
<dbReference type="GO" id="GO:0031120">
    <property type="term" value="P:snRNA pseudouridine synthesis"/>
    <property type="evidence" value="ECO:0007669"/>
    <property type="project" value="UniProtKB-UniRule"/>
</dbReference>
<dbReference type="FunFam" id="3.30.1330.30:FF:000027">
    <property type="entry name" value="H/ACA ribonucleoprotein complex subunit 2"/>
    <property type="match status" value="1"/>
</dbReference>
<feature type="compositionally biased region" description="Basic and acidic residues" evidence="4">
    <location>
        <begin position="1"/>
        <end position="10"/>
    </location>
</feature>
<feature type="compositionally biased region" description="Basic and acidic residues" evidence="4">
    <location>
        <begin position="16"/>
        <end position="25"/>
    </location>
</feature>
<keyword evidence="2 3" id="KW-0694">RNA-binding</keyword>
<accession>A0A9X0AGZ2</accession>
<dbReference type="PANTHER" id="PTHR23105">
    <property type="entry name" value="RIBOSOMAL PROTEIN L7AE FAMILY MEMBER"/>
    <property type="match status" value="1"/>
</dbReference>
<evidence type="ECO:0000256" key="3">
    <source>
        <dbReference type="RuleBase" id="RU366039"/>
    </source>
</evidence>
<dbReference type="GO" id="GO:0000398">
    <property type="term" value="P:mRNA splicing, via spliceosome"/>
    <property type="evidence" value="ECO:0007669"/>
    <property type="project" value="UniProtKB-UniRule"/>
</dbReference>
<evidence type="ECO:0000313" key="7">
    <source>
        <dbReference type="Proteomes" id="UP001152300"/>
    </source>
</evidence>
<keyword evidence="3" id="KW-0539">Nucleus</keyword>
<organism evidence="6 7">
    <name type="scientific">Sclerotinia nivalis</name>
    <dbReference type="NCBI Taxonomy" id="352851"/>
    <lineage>
        <taxon>Eukaryota</taxon>
        <taxon>Fungi</taxon>
        <taxon>Dikarya</taxon>
        <taxon>Ascomycota</taxon>
        <taxon>Pezizomycotina</taxon>
        <taxon>Leotiomycetes</taxon>
        <taxon>Helotiales</taxon>
        <taxon>Sclerotiniaceae</taxon>
        <taxon>Sclerotinia</taxon>
    </lineage>
</organism>
<dbReference type="InterPro" id="IPR004037">
    <property type="entry name" value="Ribosomal_eL8-like_CS"/>
</dbReference>
<name>A0A9X0AGZ2_9HELO</name>
<reference evidence="6" key="1">
    <citation type="submission" date="2022-11" db="EMBL/GenBank/DDBJ databases">
        <title>Genome Resource of Sclerotinia nivalis Strain SnTB1, a Plant Pathogen Isolated from American Ginseng.</title>
        <authorList>
            <person name="Fan S."/>
        </authorList>
    </citation>
    <scope>NUCLEOTIDE SEQUENCE</scope>
    <source>
        <strain evidence="6">SnTB1</strain>
    </source>
</reference>
<comment type="function">
    <text evidence="3">Required for ribosome biogenesis. Part of a complex which catalyzes pseudouridylation of rRNA. This involves the isomerization of uridine such that the ribose is subsequently attached to C5, instead of the normal N1. Pseudouridine ('psi') residues may serve to stabilize the conformation of rRNAs.</text>
</comment>
<comment type="similarity">
    <text evidence="1 3">Belongs to the eukaryotic ribosomal protein eL8 family.</text>
</comment>
<dbReference type="GO" id="GO:0031429">
    <property type="term" value="C:box H/ACA snoRNP complex"/>
    <property type="evidence" value="ECO:0007669"/>
    <property type="project" value="UniProtKB-UniRule"/>
</dbReference>
<dbReference type="InterPro" id="IPR002415">
    <property type="entry name" value="H/ACA_rnp_Nhp2-like"/>
</dbReference>
<dbReference type="AlphaFoldDB" id="A0A9X0AGZ2"/>
<keyword evidence="7" id="KW-1185">Reference proteome</keyword>
<evidence type="ECO:0000259" key="5">
    <source>
        <dbReference type="Pfam" id="PF01248"/>
    </source>
</evidence>
<dbReference type="OrthoDB" id="5364946at2759"/>
<dbReference type="SUPFAM" id="SSF55315">
    <property type="entry name" value="L30e-like"/>
    <property type="match status" value="1"/>
</dbReference>
<dbReference type="Pfam" id="PF01248">
    <property type="entry name" value="Ribosomal_L7Ae"/>
    <property type="match status" value="1"/>
</dbReference>
<dbReference type="InterPro" id="IPR050257">
    <property type="entry name" value="eL8/uL1-like"/>
</dbReference>
<comment type="subcellular location">
    <subcellularLocation>
        <location evidence="3">Nucleus</location>
        <location evidence="3">Nucleolus</location>
    </subcellularLocation>
</comment>
<dbReference type="GO" id="GO:0042254">
    <property type="term" value="P:ribosome biogenesis"/>
    <property type="evidence" value="ECO:0007669"/>
    <property type="project" value="InterPro"/>
</dbReference>
<sequence length="224" mass="24365">MGKDKSEKRDKKEKKEKRSEVDGVKKSSKKDKKVKLSEDNVAAAIAEVTKEPEAIEVMDIVIGEDKEGAAPEIKPVGALVPFANPLADEKVAKKVLKSVKKAAKNKTLKRGVKEVVKALRKSPQGASNIAFPGVVILAADISPMDVISHIPILCEDHNVPYIFVTSRAELGAAGNTKRPTSVVMVTEARSGAKKAEKIEGEEEFKDVYKDLVKVVEKEGRNVRV</sequence>
<feature type="domain" description="Ribosomal protein eL8/eL30/eS12/Gadd45" evidence="5">
    <location>
        <begin position="94"/>
        <end position="189"/>
    </location>
</feature>
<dbReference type="InterPro" id="IPR029064">
    <property type="entry name" value="Ribosomal_eL30-like_sf"/>
</dbReference>
<comment type="caution">
    <text evidence="6">The sequence shown here is derived from an EMBL/GenBank/DDBJ whole genome shotgun (WGS) entry which is preliminary data.</text>
</comment>
<keyword evidence="3" id="KW-0687">Ribonucleoprotein</keyword>
<dbReference type="PRINTS" id="PR00883">
    <property type="entry name" value="NUCLEARHMG"/>
</dbReference>
<protein>
    <recommendedName>
        <fullName evidence="3">H/ACA ribonucleoprotein complex subunit 2</fullName>
    </recommendedName>
    <alternativeName>
        <fullName evidence="3">Nucleolar protein family A member 2</fullName>
    </alternativeName>
</protein>
<gene>
    <name evidence="6" type="ORF">OCU04_009168</name>
</gene>